<dbReference type="EMBL" id="FNGH01000019">
    <property type="protein sequence ID" value="SDM76094.1"/>
    <property type="molecule type" value="Genomic_DNA"/>
</dbReference>
<dbReference type="AlphaFoldDB" id="A0A1G9VV13"/>
<sequence>MALITGINHVTLAVSDLERAFAFYTGVLGLKPIAKWTRGAYLQAGDDWICLSLDNKARIAPHPDYTHLAFSVPSQTFNDAADAIRASNATIWKHNRSEGDSLYFLDPDGHKLEIHSGDLNSRLAALREWPYDGLEWFVQQQKDD</sequence>
<dbReference type="InterPro" id="IPR051332">
    <property type="entry name" value="Fosfomycin_Res_Enzymes"/>
</dbReference>
<name>A0A1G9VV13_9GAMM</name>
<evidence type="ECO:0000313" key="3">
    <source>
        <dbReference type="EMBL" id="SDM76094.1"/>
    </source>
</evidence>
<reference evidence="4" key="1">
    <citation type="submission" date="2016-10" db="EMBL/GenBank/DDBJ databases">
        <authorList>
            <person name="Varghese N."/>
            <person name="Submissions S."/>
        </authorList>
    </citation>
    <scope>NUCLEOTIDE SEQUENCE [LARGE SCALE GENOMIC DNA]</scope>
    <source>
        <strain evidence="4">AAP</strain>
    </source>
</reference>
<gene>
    <name evidence="3" type="ORF">SAMN05192555_1198</name>
</gene>
<proteinExistence type="predicted"/>
<dbReference type="CDD" id="cd07244">
    <property type="entry name" value="FosA"/>
    <property type="match status" value="1"/>
</dbReference>
<evidence type="ECO:0000313" key="4">
    <source>
        <dbReference type="Proteomes" id="UP000199107"/>
    </source>
</evidence>
<dbReference type="PROSITE" id="PS00934">
    <property type="entry name" value="GLYOXALASE_I_1"/>
    <property type="match status" value="1"/>
</dbReference>
<dbReference type="SUPFAM" id="SSF54593">
    <property type="entry name" value="Glyoxalase/Bleomycin resistance protein/Dihydroxybiphenyl dioxygenase"/>
    <property type="match status" value="1"/>
</dbReference>
<dbReference type="Pfam" id="PF00903">
    <property type="entry name" value="Glyoxalase"/>
    <property type="match status" value="1"/>
</dbReference>
<dbReference type="PROSITE" id="PS51819">
    <property type="entry name" value="VOC"/>
    <property type="match status" value="1"/>
</dbReference>
<protein>
    <submittedName>
        <fullName evidence="3">Catechol 2,3-dioxygenase</fullName>
    </submittedName>
</protein>
<organism evidence="3 4">
    <name type="scientific">Franzmannia pantelleriensis</name>
    <dbReference type="NCBI Taxonomy" id="48727"/>
    <lineage>
        <taxon>Bacteria</taxon>
        <taxon>Pseudomonadati</taxon>
        <taxon>Pseudomonadota</taxon>
        <taxon>Gammaproteobacteria</taxon>
        <taxon>Oceanospirillales</taxon>
        <taxon>Halomonadaceae</taxon>
        <taxon>Franzmannia</taxon>
    </lineage>
</organism>
<evidence type="ECO:0000256" key="1">
    <source>
        <dbReference type="ARBA" id="ARBA00022723"/>
    </source>
</evidence>
<accession>A0A1G9VV13</accession>
<dbReference type="InterPro" id="IPR004360">
    <property type="entry name" value="Glyas_Fos-R_dOase_dom"/>
</dbReference>
<dbReference type="Proteomes" id="UP000199107">
    <property type="component" value="Unassembled WGS sequence"/>
</dbReference>
<dbReference type="PANTHER" id="PTHR36113:SF6">
    <property type="entry name" value="FOSFOMYCIN RESISTANCE PROTEIN FOSX"/>
    <property type="match status" value="1"/>
</dbReference>
<evidence type="ECO:0000259" key="2">
    <source>
        <dbReference type="PROSITE" id="PS51819"/>
    </source>
</evidence>
<dbReference type="STRING" id="48727.SAMN05192555_1198"/>
<dbReference type="Gene3D" id="3.10.180.10">
    <property type="entry name" value="2,3-Dihydroxybiphenyl 1,2-Dioxygenase, domain 1"/>
    <property type="match status" value="1"/>
</dbReference>
<keyword evidence="4" id="KW-1185">Reference proteome</keyword>
<dbReference type="InterPro" id="IPR018146">
    <property type="entry name" value="Glyoxalase_1_CS"/>
</dbReference>
<dbReference type="PANTHER" id="PTHR36113">
    <property type="entry name" value="LYASE, PUTATIVE-RELATED-RELATED"/>
    <property type="match status" value="1"/>
</dbReference>
<dbReference type="InterPro" id="IPR037523">
    <property type="entry name" value="VOC_core"/>
</dbReference>
<keyword evidence="3" id="KW-0223">Dioxygenase</keyword>
<dbReference type="InterPro" id="IPR029068">
    <property type="entry name" value="Glyas_Bleomycin-R_OHBP_Dase"/>
</dbReference>
<dbReference type="GO" id="GO:0046872">
    <property type="term" value="F:metal ion binding"/>
    <property type="evidence" value="ECO:0007669"/>
    <property type="project" value="UniProtKB-KW"/>
</dbReference>
<dbReference type="GO" id="GO:0004462">
    <property type="term" value="F:lactoylglutathione lyase activity"/>
    <property type="evidence" value="ECO:0007669"/>
    <property type="project" value="InterPro"/>
</dbReference>
<dbReference type="GO" id="GO:0051213">
    <property type="term" value="F:dioxygenase activity"/>
    <property type="evidence" value="ECO:0007669"/>
    <property type="project" value="UniProtKB-KW"/>
</dbReference>
<feature type="domain" description="VOC" evidence="2">
    <location>
        <begin position="6"/>
        <end position="117"/>
    </location>
</feature>
<keyword evidence="3" id="KW-0560">Oxidoreductase</keyword>
<keyword evidence="1" id="KW-0479">Metal-binding</keyword>